<keyword evidence="2 8" id="KW-0436">Ligase</keyword>
<evidence type="ECO:0000256" key="7">
    <source>
        <dbReference type="ARBA" id="ARBA00047937"/>
    </source>
</evidence>
<dbReference type="InterPro" id="IPR045864">
    <property type="entry name" value="aa-tRNA-synth_II/BPL/LPL"/>
</dbReference>
<evidence type="ECO:0000256" key="2">
    <source>
        <dbReference type="ARBA" id="ARBA00022598"/>
    </source>
</evidence>
<dbReference type="PANTHER" id="PTHR30075">
    <property type="entry name" value="GLYCYL-TRNA SYNTHETASE"/>
    <property type="match status" value="1"/>
</dbReference>
<dbReference type="Proteomes" id="UP000324143">
    <property type="component" value="Unassembled WGS sequence"/>
</dbReference>
<evidence type="ECO:0000313" key="10">
    <source>
        <dbReference type="Proteomes" id="UP000324143"/>
    </source>
</evidence>
<dbReference type="Gene3D" id="1.20.58.180">
    <property type="entry name" value="Class II aaRS and biotin synthetases, domain 2"/>
    <property type="match status" value="1"/>
</dbReference>
<dbReference type="InterPro" id="IPR006194">
    <property type="entry name" value="Gly-tRNA-synth_heterodimer"/>
</dbReference>
<dbReference type="PANTHER" id="PTHR30075:SF2">
    <property type="entry name" value="GLYCINE--TRNA LIGASE, CHLOROPLASTIC_MITOCHONDRIAL 2"/>
    <property type="match status" value="1"/>
</dbReference>
<keyword evidence="4 8" id="KW-0067">ATP-binding</keyword>
<name>A0A5D0MDS3_9BACT</name>
<reference evidence="9" key="1">
    <citation type="submission" date="2019-08" db="EMBL/GenBank/DDBJ databases">
        <title>Genomic characterization of a novel candidate phylum (ARYD3) from a high temperature, high salinity tertiary oil reservoir in north central Oklahoma, USA.</title>
        <authorList>
            <person name="Youssef N.H."/>
            <person name="Yadav A."/>
            <person name="Elshahed M.S."/>
        </authorList>
    </citation>
    <scope>NUCLEOTIDE SEQUENCE [LARGE SCALE GENOMIC DNA]</scope>
    <source>
        <strain evidence="9">ARYD3</strain>
    </source>
</reference>
<keyword evidence="8" id="KW-0963">Cytoplasm</keyword>
<dbReference type="AlphaFoldDB" id="A0A5D0MDS3"/>
<dbReference type="HAMAP" id="MF_00254">
    <property type="entry name" value="Gly_tRNA_synth_alpha"/>
    <property type="match status" value="1"/>
</dbReference>
<dbReference type="EMBL" id="VSIX01000128">
    <property type="protein sequence ID" value="TYB30512.1"/>
    <property type="molecule type" value="Genomic_DNA"/>
</dbReference>
<dbReference type="GO" id="GO:0005829">
    <property type="term" value="C:cytosol"/>
    <property type="evidence" value="ECO:0007669"/>
    <property type="project" value="TreeGrafter"/>
</dbReference>
<keyword evidence="3 8" id="KW-0547">Nucleotide-binding</keyword>
<dbReference type="GO" id="GO:0005524">
    <property type="term" value="F:ATP binding"/>
    <property type="evidence" value="ECO:0007669"/>
    <property type="project" value="UniProtKB-UniRule"/>
</dbReference>
<evidence type="ECO:0000256" key="4">
    <source>
        <dbReference type="ARBA" id="ARBA00022840"/>
    </source>
</evidence>
<keyword evidence="5 8" id="KW-0648">Protein biosynthesis</keyword>
<comment type="similarity">
    <text evidence="1 8">Belongs to the class-II aminoacyl-tRNA synthetase family.</text>
</comment>
<organism evidence="9 10">
    <name type="scientific">Candidatus Mcinerneyibacterium aminivorans</name>
    <dbReference type="NCBI Taxonomy" id="2703815"/>
    <lineage>
        <taxon>Bacteria</taxon>
        <taxon>Candidatus Macinerneyibacteriota</taxon>
        <taxon>Candidatus Mcinerneyibacteria</taxon>
        <taxon>Candidatus Mcinerneyibacteriales</taxon>
        <taxon>Candidatus Mcinerneyibacteriaceae</taxon>
        <taxon>Candidatus Mcinerneyibacterium</taxon>
    </lineage>
</organism>
<keyword evidence="6 8" id="KW-0030">Aminoacyl-tRNA synthetase</keyword>
<dbReference type="NCBIfam" id="TIGR00388">
    <property type="entry name" value="glyQ"/>
    <property type="match status" value="1"/>
</dbReference>
<dbReference type="GO" id="GO:0004820">
    <property type="term" value="F:glycine-tRNA ligase activity"/>
    <property type="evidence" value="ECO:0007669"/>
    <property type="project" value="UniProtKB-UniRule"/>
</dbReference>
<evidence type="ECO:0000256" key="8">
    <source>
        <dbReference type="HAMAP-Rule" id="MF_00254"/>
    </source>
</evidence>
<protein>
    <recommendedName>
        <fullName evidence="8">Glycine--tRNA ligase alpha subunit</fullName>
        <ecNumber evidence="8">6.1.1.14</ecNumber>
    </recommendedName>
    <alternativeName>
        <fullName evidence="8">Glycyl-tRNA synthetase alpha subunit</fullName>
        <shortName evidence="8">GlyRS</shortName>
    </alternativeName>
</protein>
<dbReference type="PROSITE" id="PS50861">
    <property type="entry name" value="AA_TRNA_LIGASE_II_GLYAB"/>
    <property type="match status" value="1"/>
</dbReference>
<proteinExistence type="inferred from homology"/>
<dbReference type="Pfam" id="PF02091">
    <property type="entry name" value="tRNA-synt_2e"/>
    <property type="match status" value="1"/>
</dbReference>
<keyword evidence="10" id="KW-1185">Reference proteome</keyword>
<dbReference type="SUPFAM" id="SSF55681">
    <property type="entry name" value="Class II aaRS and biotin synthetases"/>
    <property type="match status" value="1"/>
</dbReference>
<dbReference type="NCBIfam" id="NF006827">
    <property type="entry name" value="PRK09348.1"/>
    <property type="match status" value="1"/>
</dbReference>
<evidence type="ECO:0000256" key="1">
    <source>
        <dbReference type="ARBA" id="ARBA00008226"/>
    </source>
</evidence>
<sequence>MTFQEIIDRLNKFWEQQGAVLLFPHDVEKGAGTFNPHTFLHSLDSEKWKVAYVEPCRRPKDGRYGENPYRTQHYFQYQVLLKPVPEKIQEIFIESLKAIGISDKKHDIRFVMDDWESPTIGAWGLGWEVWVDGMEVTQFTYFQKVGGIDVDPICVELTYGLERLAMYIQKVDSMFDIKWNEDVKYGDIYKRNEYEHSVFNFKEADVDLLWKTFDANEKECKKLIEKDLVRPAYDYVMKNSHIFNLLDARGAISVSERTSFIKRIRDLARGCAKSYKQLNENKGEDNA</sequence>
<accession>A0A5D0MDS3</accession>
<dbReference type="EC" id="6.1.1.14" evidence="8"/>
<dbReference type="GO" id="GO:0006426">
    <property type="term" value="P:glycyl-tRNA aminoacylation"/>
    <property type="evidence" value="ECO:0007669"/>
    <property type="project" value="UniProtKB-UniRule"/>
</dbReference>
<comment type="caution">
    <text evidence="9">The sequence shown here is derived from an EMBL/GenBank/DDBJ whole genome shotgun (WGS) entry which is preliminary data.</text>
</comment>
<dbReference type="Gene3D" id="3.30.930.10">
    <property type="entry name" value="Bira Bifunctional Protein, Domain 2"/>
    <property type="match status" value="1"/>
</dbReference>
<evidence type="ECO:0000256" key="5">
    <source>
        <dbReference type="ARBA" id="ARBA00022917"/>
    </source>
</evidence>
<gene>
    <name evidence="8" type="primary">glyQ</name>
    <name evidence="9" type="ORF">FXF47_08860</name>
</gene>
<dbReference type="InterPro" id="IPR002310">
    <property type="entry name" value="Gly-tRNA_ligase_asu"/>
</dbReference>
<comment type="catalytic activity">
    <reaction evidence="7 8">
        <text>tRNA(Gly) + glycine + ATP = glycyl-tRNA(Gly) + AMP + diphosphate</text>
        <dbReference type="Rhea" id="RHEA:16013"/>
        <dbReference type="Rhea" id="RHEA-COMP:9664"/>
        <dbReference type="Rhea" id="RHEA-COMP:9683"/>
        <dbReference type="ChEBI" id="CHEBI:30616"/>
        <dbReference type="ChEBI" id="CHEBI:33019"/>
        <dbReference type="ChEBI" id="CHEBI:57305"/>
        <dbReference type="ChEBI" id="CHEBI:78442"/>
        <dbReference type="ChEBI" id="CHEBI:78522"/>
        <dbReference type="ChEBI" id="CHEBI:456215"/>
        <dbReference type="EC" id="6.1.1.14"/>
    </reaction>
</comment>
<evidence type="ECO:0000256" key="6">
    <source>
        <dbReference type="ARBA" id="ARBA00023146"/>
    </source>
</evidence>
<evidence type="ECO:0000313" key="9">
    <source>
        <dbReference type="EMBL" id="TYB30512.1"/>
    </source>
</evidence>
<comment type="subunit">
    <text evidence="8">Tetramer of two alpha and two beta subunits.</text>
</comment>
<comment type="subcellular location">
    <subcellularLocation>
        <location evidence="8">Cytoplasm</location>
    </subcellularLocation>
</comment>
<evidence type="ECO:0000256" key="3">
    <source>
        <dbReference type="ARBA" id="ARBA00022741"/>
    </source>
</evidence>
<dbReference type="PRINTS" id="PR01044">
    <property type="entry name" value="TRNASYNTHGA"/>
</dbReference>